<dbReference type="Pfam" id="PF21274">
    <property type="entry name" value="Rng_hyd_C"/>
    <property type="match status" value="1"/>
</dbReference>
<proteinExistence type="predicted"/>
<dbReference type="SUPFAM" id="SSF51905">
    <property type="entry name" value="FAD/NAD(P)-binding domain"/>
    <property type="match status" value="1"/>
</dbReference>
<dbReference type="PRINTS" id="PR00420">
    <property type="entry name" value="RNGMNOXGNASE"/>
</dbReference>
<comment type="caution">
    <text evidence="6">The sequence shown here is derived from an EMBL/GenBank/DDBJ whole genome shotgun (WGS) entry which is preliminary data.</text>
</comment>
<evidence type="ECO:0000256" key="4">
    <source>
        <dbReference type="SAM" id="MobiDB-lite"/>
    </source>
</evidence>
<dbReference type="STRING" id="1869.MB27_05390"/>
<keyword evidence="7" id="KW-1185">Reference proteome</keyword>
<reference evidence="6 7" key="1">
    <citation type="submission" date="2014-10" db="EMBL/GenBank/DDBJ databases">
        <title>Draft genome sequence of Actinoplanes utahensis NRRL 12052.</title>
        <authorList>
            <person name="Velasco-Bucheli B."/>
            <person name="del Cerro C."/>
            <person name="Hormigo D."/>
            <person name="Garcia J.L."/>
            <person name="Acebal C."/>
            <person name="Arroyo M."/>
            <person name="de la Mata I."/>
        </authorList>
    </citation>
    <scope>NUCLEOTIDE SEQUENCE [LARGE SCALE GENOMIC DNA]</scope>
    <source>
        <strain evidence="6 7">NRRL 12052</strain>
    </source>
</reference>
<dbReference type="InterPro" id="IPR036188">
    <property type="entry name" value="FAD/NAD-bd_sf"/>
</dbReference>
<dbReference type="eggNOG" id="COG0654">
    <property type="taxonomic scope" value="Bacteria"/>
</dbReference>
<feature type="region of interest" description="Disordered" evidence="4">
    <location>
        <begin position="403"/>
        <end position="426"/>
    </location>
</feature>
<dbReference type="Gene3D" id="3.40.30.120">
    <property type="match status" value="1"/>
</dbReference>
<dbReference type="RefSeq" id="WP_043522939.1">
    <property type="nucleotide sequence ID" value="NZ_BAABKU010000002.1"/>
</dbReference>
<dbReference type="GO" id="GO:0016709">
    <property type="term" value="F:oxidoreductase activity, acting on paired donors, with incorporation or reduction of molecular oxygen, NAD(P)H as one donor, and incorporation of one atom of oxygen"/>
    <property type="evidence" value="ECO:0007669"/>
    <property type="project" value="UniProtKB-ARBA"/>
</dbReference>
<comment type="cofactor">
    <cofactor evidence="1">
        <name>FAD</name>
        <dbReference type="ChEBI" id="CHEBI:57692"/>
    </cofactor>
</comment>
<dbReference type="OrthoDB" id="3647401at2"/>
<sequence>MTAVEHHSVLVVGAGPAGLSTAIFSALHGVRPLVVDSRPGASTAVKATGQYPHTMEALRIAGVADRIRELSRPDRTGFAMVLAPRLAGPVTRTLISGRELTMRQVSPEEWGTASQSGAERALAERARELGAEVRFGTRVSGLAQDAEGVTAFVEDVATGTRRRIRAGYLVAADGWRSPIREALGVPLQGRGVVGRVLRVLFKADLSEPLAHTPGAADGSRFVAFHVGRAVLFNTEIPGLYGYFRNLTPELSDDWYQSREGIVRQIATDLGLDDNVALNVVESGETSIACAVAQRFQVGRVLLAGDAAHVMPPTGGLGGNTAILDGLYLGWRLAAVVEGWAGPELLHTFETERRPYARLLVEQQFANLVERVAPELRDGDVPDPLPPAVLAFGYRYPTGAVLLDPDDDQAPVEDPASATGRPGSRAPYLPLVASDGTASSTTALFGAGFVLLTGPQGGEWAKPATLVAERLGVPLTVHVVDADSFPARYGIGLTGASLVRPDRFVAWRAPELVEDPAARVEEVLRTLLRR</sequence>
<dbReference type="Proteomes" id="UP000054537">
    <property type="component" value="Unassembled WGS sequence"/>
</dbReference>
<evidence type="ECO:0000256" key="3">
    <source>
        <dbReference type="ARBA" id="ARBA00022827"/>
    </source>
</evidence>
<dbReference type="PANTHER" id="PTHR43004:SF19">
    <property type="entry name" value="BINDING MONOOXYGENASE, PUTATIVE (JCVI)-RELATED"/>
    <property type="match status" value="1"/>
</dbReference>
<dbReference type="InterPro" id="IPR050641">
    <property type="entry name" value="RIFMO-like"/>
</dbReference>
<dbReference type="Gene3D" id="3.30.9.10">
    <property type="entry name" value="D-Amino Acid Oxidase, subunit A, domain 2"/>
    <property type="match status" value="1"/>
</dbReference>
<evidence type="ECO:0000256" key="2">
    <source>
        <dbReference type="ARBA" id="ARBA00022630"/>
    </source>
</evidence>
<organism evidence="6 7">
    <name type="scientific">Actinoplanes utahensis</name>
    <dbReference type="NCBI Taxonomy" id="1869"/>
    <lineage>
        <taxon>Bacteria</taxon>
        <taxon>Bacillati</taxon>
        <taxon>Actinomycetota</taxon>
        <taxon>Actinomycetes</taxon>
        <taxon>Micromonosporales</taxon>
        <taxon>Micromonosporaceae</taxon>
        <taxon>Actinoplanes</taxon>
    </lineage>
</organism>
<keyword evidence="3" id="KW-0274">FAD</keyword>
<dbReference type="Pfam" id="PF01494">
    <property type="entry name" value="FAD_binding_3"/>
    <property type="match status" value="1"/>
</dbReference>
<evidence type="ECO:0000259" key="5">
    <source>
        <dbReference type="Pfam" id="PF01494"/>
    </source>
</evidence>
<dbReference type="EMBL" id="JRTT01000005">
    <property type="protein sequence ID" value="KHD78279.1"/>
    <property type="molecule type" value="Genomic_DNA"/>
</dbReference>
<evidence type="ECO:0000313" key="6">
    <source>
        <dbReference type="EMBL" id="KHD78279.1"/>
    </source>
</evidence>
<dbReference type="AlphaFoldDB" id="A0A0A6UV33"/>
<dbReference type="PANTHER" id="PTHR43004">
    <property type="entry name" value="TRK SYSTEM POTASSIUM UPTAKE PROTEIN"/>
    <property type="match status" value="1"/>
</dbReference>
<protein>
    <submittedName>
        <fullName evidence="6">Polyketide hydroxylase</fullName>
    </submittedName>
</protein>
<keyword evidence="2" id="KW-0285">Flavoprotein</keyword>
<feature type="domain" description="FAD-binding" evidence="5">
    <location>
        <begin position="8"/>
        <end position="362"/>
    </location>
</feature>
<evidence type="ECO:0000313" key="7">
    <source>
        <dbReference type="Proteomes" id="UP000054537"/>
    </source>
</evidence>
<name>A0A0A6UV33_ACTUT</name>
<dbReference type="InterPro" id="IPR002938">
    <property type="entry name" value="FAD-bd"/>
</dbReference>
<dbReference type="GO" id="GO:0071949">
    <property type="term" value="F:FAD binding"/>
    <property type="evidence" value="ECO:0007669"/>
    <property type="project" value="InterPro"/>
</dbReference>
<gene>
    <name evidence="6" type="ORF">MB27_05390</name>
</gene>
<evidence type="ECO:0000256" key="1">
    <source>
        <dbReference type="ARBA" id="ARBA00001974"/>
    </source>
</evidence>
<dbReference type="Gene3D" id="3.50.50.60">
    <property type="entry name" value="FAD/NAD(P)-binding domain"/>
    <property type="match status" value="1"/>
</dbReference>
<accession>A0A0A6UV33</accession>